<name>A0A9P8VV41_9HYPO</name>
<reference evidence="1 2" key="1">
    <citation type="journal article" date="2021" name="Nat. Commun.">
        <title>Genetic determinants of endophytism in the Arabidopsis root mycobiome.</title>
        <authorList>
            <person name="Mesny F."/>
            <person name="Miyauchi S."/>
            <person name="Thiergart T."/>
            <person name="Pickel B."/>
            <person name="Atanasova L."/>
            <person name="Karlsson M."/>
            <person name="Huettel B."/>
            <person name="Barry K.W."/>
            <person name="Haridas S."/>
            <person name="Chen C."/>
            <person name="Bauer D."/>
            <person name="Andreopoulos W."/>
            <person name="Pangilinan J."/>
            <person name="LaButti K."/>
            <person name="Riley R."/>
            <person name="Lipzen A."/>
            <person name="Clum A."/>
            <person name="Drula E."/>
            <person name="Henrissat B."/>
            <person name="Kohler A."/>
            <person name="Grigoriev I.V."/>
            <person name="Martin F.M."/>
            <person name="Hacquard S."/>
        </authorList>
    </citation>
    <scope>NUCLEOTIDE SEQUENCE [LARGE SCALE GENOMIC DNA]</scope>
    <source>
        <strain evidence="1 2">MPI-CAGE-CH-0241</strain>
    </source>
</reference>
<dbReference type="AlphaFoldDB" id="A0A9P8VV41"/>
<evidence type="ECO:0000313" key="1">
    <source>
        <dbReference type="EMBL" id="KAH6880445.1"/>
    </source>
</evidence>
<dbReference type="OrthoDB" id="443402at2759"/>
<dbReference type="EMBL" id="JAGPYM010000026">
    <property type="protein sequence ID" value="KAH6880445.1"/>
    <property type="molecule type" value="Genomic_DNA"/>
</dbReference>
<evidence type="ECO:0008006" key="3">
    <source>
        <dbReference type="Google" id="ProtNLM"/>
    </source>
</evidence>
<protein>
    <recommendedName>
        <fullName evidence="3">Fungal N-terminal domain-containing protein</fullName>
    </recommendedName>
</protein>
<comment type="caution">
    <text evidence="1">The sequence shown here is derived from an EMBL/GenBank/DDBJ whole genome shotgun (WGS) entry which is preliminary data.</text>
</comment>
<organism evidence="1 2">
    <name type="scientific">Thelonectria olida</name>
    <dbReference type="NCBI Taxonomy" id="1576542"/>
    <lineage>
        <taxon>Eukaryota</taxon>
        <taxon>Fungi</taxon>
        <taxon>Dikarya</taxon>
        <taxon>Ascomycota</taxon>
        <taxon>Pezizomycotina</taxon>
        <taxon>Sordariomycetes</taxon>
        <taxon>Hypocreomycetidae</taxon>
        <taxon>Hypocreales</taxon>
        <taxon>Nectriaceae</taxon>
        <taxon>Thelonectria</taxon>
    </lineage>
</organism>
<sequence length="152" mass="17105">MIDPISFVALAGNAIQFVEVGSKLVSTFSQLYQSGNGTIAERAELETVIDDLLLLNNMLLTTPGIGKTDPIRRLCEACNEVTRDLLIELERMKVKRKHRFWDALFKALKSSWNEKKIVNLEQRVAILRDELSFHLIVGLRYNLPSCAAAAEC</sequence>
<keyword evidence="2" id="KW-1185">Reference proteome</keyword>
<evidence type="ECO:0000313" key="2">
    <source>
        <dbReference type="Proteomes" id="UP000777438"/>
    </source>
</evidence>
<proteinExistence type="predicted"/>
<accession>A0A9P8VV41</accession>
<gene>
    <name evidence="1" type="ORF">B0T10DRAFT_464006</name>
</gene>
<dbReference type="Proteomes" id="UP000777438">
    <property type="component" value="Unassembled WGS sequence"/>
</dbReference>